<accession>A0A450YHV0</accession>
<dbReference type="GO" id="GO:0065002">
    <property type="term" value="P:intracellular protein transmembrane transport"/>
    <property type="evidence" value="ECO:0007669"/>
    <property type="project" value="UniProtKB-UniRule"/>
</dbReference>
<dbReference type="GO" id="GO:0043952">
    <property type="term" value="P:protein transport by the Sec complex"/>
    <property type="evidence" value="ECO:0007669"/>
    <property type="project" value="UniProtKB-UniRule"/>
</dbReference>
<evidence type="ECO:0000256" key="7">
    <source>
        <dbReference type="ARBA" id="ARBA00023010"/>
    </source>
</evidence>
<keyword evidence="8 9" id="KW-0472">Membrane</keyword>
<feature type="transmembrane region" description="Helical" evidence="9">
    <location>
        <begin position="268"/>
        <end position="293"/>
    </location>
</feature>
<evidence type="ECO:0000256" key="4">
    <source>
        <dbReference type="ARBA" id="ARBA00022692"/>
    </source>
</evidence>
<gene>
    <name evidence="9" type="primary">secF</name>
    <name evidence="12" type="ORF">BECKSD772E_GA0070983_108113</name>
    <name evidence="11" type="ORF">BECKSD772F_GA0070984_108313</name>
</gene>
<dbReference type="Gene3D" id="1.20.1640.10">
    <property type="entry name" value="Multidrug efflux transporter AcrB transmembrane domain"/>
    <property type="match status" value="1"/>
</dbReference>
<evidence type="ECO:0000256" key="1">
    <source>
        <dbReference type="ARBA" id="ARBA00004651"/>
    </source>
</evidence>
<feature type="transmembrane region" description="Helical" evidence="9">
    <location>
        <begin position="189"/>
        <end position="210"/>
    </location>
</feature>
<keyword evidence="4 9" id="KW-0812">Transmembrane</keyword>
<evidence type="ECO:0000256" key="6">
    <source>
        <dbReference type="ARBA" id="ARBA00022989"/>
    </source>
</evidence>
<comment type="subcellular location">
    <subcellularLocation>
        <location evidence="1 9">Cell membrane</location>
        <topology evidence="1 9">Multi-pass membrane protein</topology>
    </subcellularLocation>
</comment>
<evidence type="ECO:0000313" key="12">
    <source>
        <dbReference type="EMBL" id="VFK46843.1"/>
    </source>
</evidence>
<comment type="subunit">
    <text evidence="9">Forms a complex with SecD. Part of the essential Sec protein translocation apparatus which comprises SecA, SecYEG and auxiliary proteins SecDF-YajC and YidC.</text>
</comment>
<comment type="similarity">
    <text evidence="9">Belongs to the SecD/SecF family. SecF subfamily.</text>
</comment>
<keyword evidence="7 9" id="KW-0811">Translocation</keyword>
<sequence>MQLFNKTSSIDFIGQRKYAMVFSTILILISLISLFVRGIDFGIDFTGGTIVEVGYPEPADLADTRARLENIGFVGAVVQHFGTTRDVLIRLPPRGEMDKATLSTRMIRELQVAAGVELDLRRVEFVGPQVGEELTEQGGLAMLIALGAILAYVALRFEYRFAIGSVAALIHDVIITLGVFSVFSLEFDLTVLAAILAVIGYSLNDTIVVFDRIRENFRKMRKGTPIGILNQSLNQTLARTLITSLTTMLVLVTLFFLGGKLIHGFSTALIIGVLIGTYSSIYVASTTVLALGVSKADFMTVQKEGAELDDRP</sequence>
<protein>
    <recommendedName>
        <fullName evidence="9">Protein-export membrane protein SecF</fullName>
    </recommendedName>
</protein>
<keyword evidence="5 9" id="KW-0653">Protein transport</keyword>
<dbReference type="SUPFAM" id="SSF82866">
    <property type="entry name" value="Multidrug efflux transporter AcrB transmembrane domain"/>
    <property type="match status" value="1"/>
</dbReference>
<dbReference type="GO" id="GO:0015450">
    <property type="term" value="F:protein-transporting ATPase activity"/>
    <property type="evidence" value="ECO:0007669"/>
    <property type="project" value="InterPro"/>
</dbReference>
<dbReference type="Pfam" id="PF02355">
    <property type="entry name" value="SecD_SecF_C"/>
    <property type="match status" value="1"/>
</dbReference>
<evidence type="ECO:0000256" key="8">
    <source>
        <dbReference type="ARBA" id="ARBA00023136"/>
    </source>
</evidence>
<dbReference type="InterPro" id="IPR055344">
    <property type="entry name" value="SecD_SecF_C_bact"/>
</dbReference>
<dbReference type="NCBIfam" id="TIGR00916">
    <property type="entry name" value="2A0604s01"/>
    <property type="match status" value="1"/>
</dbReference>
<dbReference type="EMBL" id="CAADFR010000083">
    <property type="protein sequence ID" value="VFK41091.1"/>
    <property type="molecule type" value="Genomic_DNA"/>
</dbReference>
<dbReference type="InterPro" id="IPR022813">
    <property type="entry name" value="SecD/SecF_arch_bac"/>
</dbReference>
<dbReference type="PANTHER" id="PTHR30081:SF8">
    <property type="entry name" value="PROTEIN TRANSLOCASE SUBUNIT SECF"/>
    <property type="match status" value="1"/>
</dbReference>
<keyword evidence="2 9" id="KW-0813">Transport</keyword>
<feature type="transmembrane region" description="Helical" evidence="9">
    <location>
        <begin position="20"/>
        <end position="39"/>
    </location>
</feature>
<feature type="transmembrane region" description="Helical" evidence="9">
    <location>
        <begin position="241"/>
        <end position="262"/>
    </location>
</feature>
<dbReference type="Pfam" id="PF07549">
    <property type="entry name" value="Sec_GG"/>
    <property type="match status" value="1"/>
</dbReference>
<dbReference type="InterPro" id="IPR022646">
    <property type="entry name" value="SecD/SecF_CS"/>
</dbReference>
<evidence type="ECO:0000256" key="5">
    <source>
        <dbReference type="ARBA" id="ARBA00022927"/>
    </source>
</evidence>
<evidence type="ECO:0000259" key="10">
    <source>
        <dbReference type="Pfam" id="PF02355"/>
    </source>
</evidence>
<dbReference type="InterPro" id="IPR048634">
    <property type="entry name" value="SecD_SecF_C"/>
</dbReference>
<dbReference type="GO" id="GO:0006605">
    <property type="term" value="P:protein targeting"/>
    <property type="evidence" value="ECO:0007669"/>
    <property type="project" value="UniProtKB-UniRule"/>
</dbReference>
<dbReference type="PANTHER" id="PTHR30081">
    <property type="entry name" value="PROTEIN-EXPORT MEMBRANE PROTEIN SEC"/>
    <property type="match status" value="1"/>
</dbReference>
<feature type="domain" description="Protein export membrane protein SecD/SecF C-terminal" evidence="10">
    <location>
        <begin position="117"/>
        <end position="291"/>
    </location>
</feature>
<name>A0A450YHV0_9GAMM</name>
<dbReference type="InterPro" id="IPR005665">
    <property type="entry name" value="SecF_bac"/>
</dbReference>
<organism evidence="11">
    <name type="scientific">Candidatus Kentrum sp. SD</name>
    <dbReference type="NCBI Taxonomy" id="2126332"/>
    <lineage>
        <taxon>Bacteria</taxon>
        <taxon>Pseudomonadati</taxon>
        <taxon>Pseudomonadota</taxon>
        <taxon>Gammaproteobacteria</taxon>
        <taxon>Candidatus Kentrum</taxon>
    </lineage>
</organism>
<reference evidence="11" key="1">
    <citation type="submission" date="2019-02" db="EMBL/GenBank/DDBJ databases">
        <authorList>
            <person name="Gruber-Vodicka R. H."/>
            <person name="Seah K. B. B."/>
        </authorList>
    </citation>
    <scope>NUCLEOTIDE SEQUENCE</scope>
    <source>
        <strain evidence="12">BECK_S1320</strain>
        <strain evidence="11">BECK_S1321</strain>
    </source>
</reference>
<dbReference type="HAMAP" id="MF_01464_B">
    <property type="entry name" value="SecF_B"/>
    <property type="match status" value="1"/>
</dbReference>
<keyword evidence="6 9" id="KW-1133">Transmembrane helix</keyword>
<dbReference type="EMBL" id="CAADFU010000081">
    <property type="protein sequence ID" value="VFK46843.1"/>
    <property type="molecule type" value="Genomic_DNA"/>
</dbReference>
<comment type="function">
    <text evidence="9">Part of the Sec protein translocase complex. Interacts with the SecYEG preprotein conducting channel. SecDF uses the proton motive force (PMF) to complete protein translocation after the ATP-dependent function of SecA.</text>
</comment>
<proteinExistence type="inferred from homology"/>
<evidence type="ECO:0000256" key="9">
    <source>
        <dbReference type="HAMAP-Rule" id="MF_01464"/>
    </source>
</evidence>
<dbReference type="PRINTS" id="PR01755">
    <property type="entry name" value="SECFTRNLCASE"/>
</dbReference>
<evidence type="ECO:0000313" key="11">
    <source>
        <dbReference type="EMBL" id="VFK41091.1"/>
    </source>
</evidence>
<dbReference type="AlphaFoldDB" id="A0A450YHV0"/>
<feature type="transmembrane region" description="Helical" evidence="9">
    <location>
        <begin position="162"/>
        <end position="183"/>
    </location>
</feature>
<keyword evidence="3 9" id="KW-1003">Cell membrane</keyword>
<dbReference type="GO" id="GO:0005886">
    <property type="term" value="C:plasma membrane"/>
    <property type="evidence" value="ECO:0007669"/>
    <property type="project" value="UniProtKB-SubCell"/>
</dbReference>
<feature type="transmembrane region" description="Helical" evidence="9">
    <location>
        <begin position="138"/>
        <end position="155"/>
    </location>
</feature>
<evidence type="ECO:0000256" key="2">
    <source>
        <dbReference type="ARBA" id="ARBA00022448"/>
    </source>
</evidence>
<dbReference type="NCBIfam" id="TIGR00966">
    <property type="entry name" value="transloc_SecF"/>
    <property type="match status" value="1"/>
</dbReference>
<evidence type="ECO:0000256" key="3">
    <source>
        <dbReference type="ARBA" id="ARBA00022475"/>
    </source>
</evidence>
<dbReference type="InterPro" id="IPR022645">
    <property type="entry name" value="SecD/SecF_bac"/>
</dbReference>